<reference evidence="10 11" key="1">
    <citation type="submission" date="2019-06" db="EMBL/GenBank/DDBJ databases">
        <title>Discovery of a novel chromosome fission-fusion reversal in muntjac.</title>
        <authorList>
            <person name="Mudd A.B."/>
            <person name="Bredeson J.V."/>
            <person name="Baum R."/>
            <person name="Hockemeyer D."/>
            <person name="Rokhsar D.S."/>
        </authorList>
    </citation>
    <scope>NUCLEOTIDE SEQUENCE [LARGE SCALE GENOMIC DNA]</scope>
    <source>
        <strain evidence="10">UCam_UCB_Mr</strain>
        <tissue evidence="10">Fibroblast cell line</tissue>
    </source>
</reference>
<protein>
    <recommendedName>
        <fullName evidence="3">Islet amyloid polypeptide</fullName>
    </recommendedName>
    <alternativeName>
        <fullName evidence="7">Amylin</fullName>
    </alternativeName>
</protein>
<evidence type="ECO:0000256" key="2">
    <source>
        <dbReference type="ARBA" id="ARBA00009222"/>
    </source>
</evidence>
<comment type="subunit">
    <text evidence="9">Can form homodimers. Interacts with IDE and INS. Interaction with INS inhibits homodimerization and fibril formation.</text>
</comment>
<keyword evidence="4" id="KW-0964">Secreted</keyword>
<proteinExistence type="inferred from homology"/>
<evidence type="ECO:0000256" key="6">
    <source>
        <dbReference type="ARBA" id="ARBA00023087"/>
    </source>
</evidence>
<evidence type="ECO:0000256" key="4">
    <source>
        <dbReference type="ARBA" id="ARBA00022525"/>
    </source>
</evidence>
<evidence type="ECO:0000313" key="10">
    <source>
        <dbReference type="EMBL" id="KAB0387820.1"/>
    </source>
</evidence>
<gene>
    <name evidence="10" type="ORF">FD755_002776</name>
</gene>
<keyword evidence="6" id="KW-0034">Amyloid</keyword>
<dbReference type="AlphaFoldDB" id="A0A5J5NAZ9"/>
<dbReference type="InterPro" id="IPR000443">
    <property type="entry name" value="IAPP"/>
</dbReference>
<evidence type="ECO:0000256" key="1">
    <source>
        <dbReference type="ARBA" id="ARBA00004613"/>
    </source>
</evidence>
<keyword evidence="11" id="KW-1185">Reference proteome</keyword>
<dbReference type="GO" id="GO:0005576">
    <property type="term" value="C:extracellular region"/>
    <property type="evidence" value="ECO:0007669"/>
    <property type="project" value="UniProtKB-SubCell"/>
</dbReference>
<evidence type="ECO:0000313" key="11">
    <source>
        <dbReference type="Proteomes" id="UP000326062"/>
    </source>
</evidence>
<evidence type="ECO:0000256" key="7">
    <source>
        <dbReference type="ARBA" id="ARBA00030712"/>
    </source>
</evidence>
<evidence type="ECO:0000256" key="8">
    <source>
        <dbReference type="ARBA" id="ARBA00049594"/>
    </source>
</evidence>
<dbReference type="Pfam" id="PF00214">
    <property type="entry name" value="Calc_CGRP_IAPP"/>
    <property type="match status" value="1"/>
</dbReference>
<evidence type="ECO:0000256" key="5">
    <source>
        <dbReference type="ARBA" id="ARBA00022702"/>
    </source>
</evidence>
<comment type="subcellular location">
    <subcellularLocation>
        <location evidence="1">Secreted</location>
    </subcellularLocation>
</comment>
<keyword evidence="5" id="KW-0372">Hormone</keyword>
<dbReference type="PRINTS" id="PR00818">
    <property type="entry name" value="ISLETAMYLOID"/>
</dbReference>
<dbReference type="Proteomes" id="UP000326062">
    <property type="component" value="Chromosome 1"/>
</dbReference>
<comment type="caution">
    <text evidence="10">The sequence shown here is derived from an EMBL/GenBank/DDBJ whole genome shotgun (WGS) entry which is preliminary data.</text>
</comment>
<dbReference type="GO" id="GO:0005179">
    <property type="term" value="F:hormone activity"/>
    <property type="evidence" value="ECO:0007669"/>
    <property type="project" value="UniProtKB-KW"/>
</dbReference>
<sequence>MISKLHLQGVQKLDQINQSSDGKAEVSHCGSVAQATQRLVNFLAPSGNKLGAIFSPMKMESNTYGKRKKVEISKREPLSYLPI</sequence>
<dbReference type="InterPro" id="IPR021116">
    <property type="entry name" value="Calcitonin/adrenomedullin"/>
</dbReference>
<comment type="similarity">
    <text evidence="2">Belongs to the calcitonin family.</text>
</comment>
<dbReference type="EMBL" id="VCEB01000001">
    <property type="protein sequence ID" value="KAB0387820.1"/>
    <property type="molecule type" value="Genomic_DNA"/>
</dbReference>
<dbReference type="Gene3D" id="6.10.250.2190">
    <property type="match status" value="1"/>
</dbReference>
<organism evidence="10 11">
    <name type="scientific">Muntiacus reevesi</name>
    <name type="common">Reeves' muntjac</name>
    <name type="synonym">Cervus reevesi</name>
    <dbReference type="NCBI Taxonomy" id="9886"/>
    <lineage>
        <taxon>Eukaryota</taxon>
        <taxon>Metazoa</taxon>
        <taxon>Chordata</taxon>
        <taxon>Craniata</taxon>
        <taxon>Vertebrata</taxon>
        <taxon>Euteleostomi</taxon>
        <taxon>Mammalia</taxon>
        <taxon>Eutheria</taxon>
        <taxon>Laurasiatheria</taxon>
        <taxon>Artiodactyla</taxon>
        <taxon>Ruminantia</taxon>
        <taxon>Pecora</taxon>
        <taxon>Cervidae</taxon>
        <taxon>Muntiacinae</taxon>
        <taxon>Muntiacus</taxon>
    </lineage>
</organism>
<evidence type="ECO:0000256" key="9">
    <source>
        <dbReference type="ARBA" id="ARBA00050014"/>
    </source>
</evidence>
<evidence type="ECO:0000256" key="3">
    <source>
        <dbReference type="ARBA" id="ARBA00021733"/>
    </source>
</evidence>
<comment type="function">
    <text evidence="8">Amylin/IAPP is a glucoregulatory peptide hormone that plays an important role in the regulation of energy homeostasis. Selectively inhibits insulin-stimulated glucose utilization and glycogen deposition in muscle, while not affecting adipocyte glucose metabolism. IAPP function is mediated by the CALCR-RAMPs (AMYRs) receptor complexes. Amylin can also bind CALCR receptor in the absence of RAMPs, although it is more selective for AMYRs.</text>
</comment>
<name>A0A5J5NAZ9_MUNRE</name>
<accession>A0A5J5NAZ9</accession>